<organism evidence="1 2">
    <name type="scientific">Endozoicomonas gorgoniicola</name>
    <dbReference type="NCBI Taxonomy" id="1234144"/>
    <lineage>
        <taxon>Bacteria</taxon>
        <taxon>Pseudomonadati</taxon>
        <taxon>Pseudomonadota</taxon>
        <taxon>Gammaproteobacteria</taxon>
        <taxon>Oceanospirillales</taxon>
        <taxon>Endozoicomonadaceae</taxon>
        <taxon>Endozoicomonas</taxon>
    </lineage>
</organism>
<keyword evidence="2" id="KW-1185">Reference proteome</keyword>
<dbReference type="Pfam" id="PF03237">
    <property type="entry name" value="Terminase_6N"/>
    <property type="match status" value="1"/>
</dbReference>
<name>A0ABT3N4E7_9GAMM</name>
<sequence>MSASLSLPEKRELLELLEEQARREKYNQINRYFPESGPLRRELYKKHMEFFKAGAIHKERLFMAGNRVGKSESGGGYEVTQHLTCDYPDWWEGRRFDKPVQFLAAGDTSQTTRDIIQKKLLGGLWDTDEWGTGLIPRDRLDQKPVTKAGTPGAYEEVQVKSEAGGYSSLKLRSYDQGRRIFQGFELDGAWLDEEVPHDVYSEALTRTMTTDGIVIMTFTPLSGLTQLVKSFMQSKKEQESIVP</sequence>
<dbReference type="EMBL" id="JAPFCC010000002">
    <property type="protein sequence ID" value="MCW7556496.1"/>
    <property type="molecule type" value="Genomic_DNA"/>
</dbReference>
<gene>
    <name evidence="1" type="ORF">NX722_28440</name>
</gene>
<proteinExistence type="predicted"/>
<evidence type="ECO:0000313" key="2">
    <source>
        <dbReference type="Proteomes" id="UP001209854"/>
    </source>
</evidence>
<protein>
    <submittedName>
        <fullName evidence="1">Terminase family protein</fullName>
    </submittedName>
</protein>
<evidence type="ECO:0000313" key="1">
    <source>
        <dbReference type="EMBL" id="MCW7556496.1"/>
    </source>
</evidence>
<dbReference type="Proteomes" id="UP001209854">
    <property type="component" value="Unassembled WGS sequence"/>
</dbReference>
<reference evidence="1 2" key="1">
    <citation type="submission" date="2022-10" db="EMBL/GenBank/DDBJ databases">
        <title>High-quality genome sequences of two octocoral-associated bacteria, Endozoicomonas euniceicola EF212 and Endozoicomonas gorgoniicola PS125.</title>
        <authorList>
            <person name="Chiou Y.-J."/>
            <person name="Chen Y.-H."/>
        </authorList>
    </citation>
    <scope>NUCLEOTIDE SEQUENCE [LARGE SCALE GENOMIC DNA]</scope>
    <source>
        <strain evidence="1 2">PS125</strain>
    </source>
</reference>
<comment type="caution">
    <text evidence="1">The sequence shown here is derived from an EMBL/GenBank/DDBJ whole genome shotgun (WGS) entry which is preliminary data.</text>
</comment>
<accession>A0ABT3N4E7</accession>
<dbReference type="RefSeq" id="WP_262568764.1">
    <property type="nucleotide sequence ID" value="NZ_CP103299.1"/>
</dbReference>